<dbReference type="Proteomes" id="UP000007014">
    <property type="component" value="Chromosome 20"/>
</dbReference>
<dbReference type="Gramene" id="CMT586CT">
    <property type="protein sequence ID" value="CMT586CT"/>
    <property type="gene ID" value="CMT586C"/>
</dbReference>
<keyword evidence="6" id="KW-0810">Translation regulation</keyword>
<dbReference type="OMA" id="MQARWPA"/>
<evidence type="ECO:0000256" key="5">
    <source>
        <dbReference type="ARBA" id="ARBA00022737"/>
    </source>
</evidence>
<keyword evidence="5" id="KW-0677">Repeat</keyword>
<evidence type="ECO:0000256" key="4">
    <source>
        <dbReference type="ARBA" id="ARBA00022574"/>
    </source>
</evidence>
<dbReference type="STRING" id="280699.M1V7Y0"/>
<dbReference type="GO" id="GO:0003729">
    <property type="term" value="F:mRNA binding"/>
    <property type="evidence" value="ECO:0007669"/>
    <property type="project" value="TreeGrafter"/>
</dbReference>
<dbReference type="PANTHER" id="PTHR13227">
    <property type="entry name" value="EUKARYOTIC TRANSLATION INITIATION FACTOR 2A"/>
    <property type="match status" value="1"/>
</dbReference>
<evidence type="ECO:0000313" key="11">
    <source>
        <dbReference type="Proteomes" id="UP000007014"/>
    </source>
</evidence>
<feature type="domain" description="Translation initiation factor beta propellor-like" evidence="9">
    <location>
        <begin position="278"/>
        <end position="484"/>
    </location>
</feature>
<keyword evidence="3 10" id="KW-0396">Initiation factor</keyword>
<dbReference type="eggNOG" id="KOG2315">
    <property type="taxonomic scope" value="Eukaryota"/>
</dbReference>
<organism evidence="10 11">
    <name type="scientific">Cyanidioschyzon merolae (strain NIES-3377 / 10D)</name>
    <name type="common">Unicellular red alga</name>
    <dbReference type="NCBI Taxonomy" id="280699"/>
    <lineage>
        <taxon>Eukaryota</taxon>
        <taxon>Rhodophyta</taxon>
        <taxon>Bangiophyceae</taxon>
        <taxon>Cyanidiales</taxon>
        <taxon>Cyanidiaceae</taxon>
        <taxon>Cyanidioschyzon</taxon>
    </lineage>
</organism>
<feature type="region of interest" description="Disordered" evidence="8">
    <location>
        <begin position="515"/>
        <end position="545"/>
    </location>
</feature>
<dbReference type="KEGG" id="cme:CYME_CMT586C"/>
<dbReference type="HOGENOM" id="CLU_452264_0_0_1"/>
<evidence type="ECO:0000256" key="2">
    <source>
        <dbReference type="ARBA" id="ARBA00013819"/>
    </source>
</evidence>
<gene>
    <name evidence="10" type="ORF">CYME_CMT586C</name>
</gene>
<dbReference type="RefSeq" id="XP_005539531.1">
    <property type="nucleotide sequence ID" value="XM_005539474.1"/>
</dbReference>
<dbReference type="SUPFAM" id="SSF69322">
    <property type="entry name" value="Tricorn protease domain 2"/>
    <property type="match status" value="1"/>
</dbReference>
<sequence length="604" mass="66242">MDSVPPVASELFIRSRESAQIVRLRRLASIEEDAARLQLSADAGLDTATSLPGVPPGLASSTVAQFSLPDGNLLLWVDPDTRACTVFRVGAPGEPLEPVTRVGGTAQDEFIQDAAFSPCGAFLVTWSRPHERLADGNLRIWRCATGEAVRAFPHRHHSATAFPYVQWTADERYALHAVANALDVYDGSKLEQPPLLRIAIPGLVQFAVAPEAVAAAVGALDLAYVATFVPESANGAPAVIQVWAIGSSSAIRSRHGEVDGLPASGKEARCAVPVASRRVYRAQHVEFYWSPKVYGSGSSPSLVIRTSHDYDVHGRSYYGESSAHFLYLGNKSEQSREPARDPASMPEGPIHDIGWSPTGREFVIVHGTTPARATLFHGTGTATFDFGTGPRNRVSWSPHGRFLALAGFGSMSGNVQIWDRNKKKLIGQFQAECTTHWQWSPCSRFFLVGVCYPRMKVDNGFRIFKYDGTLVYERKMPTTQLYQVEWRARVPEQFPDRPVSPQVLTSMRKMAEQMTANTDASQKGNGSVASAVAGNQTRPSGAYIPPHLRRQVIENGVSMPPLKLHEHEAPQSLVSGPFLTKSQRKNRKKKEREARQQQQDIPSV</sequence>
<dbReference type="PANTHER" id="PTHR13227:SF0">
    <property type="entry name" value="EUKARYOTIC TRANSLATION INITIATION FACTOR 2A"/>
    <property type="match status" value="1"/>
</dbReference>
<dbReference type="GO" id="GO:0000049">
    <property type="term" value="F:tRNA binding"/>
    <property type="evidence" value="ECO:0007669"/>
    <property type="project" value="TreeGrafter"/>
</dbReference>
<keyword evidence="7" id="KW-0648">Protein biosynthesis</keyword>
<evidence type="ECO:0000313" key="10">
    <source>
        <dbReference type="EMBL" id="BAM83495.1"/>
    </source>
</evidence>
<protein>
    <recommendedName>
        <fullName evidence="2">Eukaryotic translation initiation factor 2A</fullName>
    </recommendedName>
</protein>
<dbReference type="InterPro" id="IPR013979">
    <property type="entry name" value="TIF_beta_prop-like"/>
</dbReference>
<evidence type="ECO:0000259" key="9">
    <source>
        <dbReference type="Pfam" id="PF08662"/>
    </source>
</evidence>
<dbReference type="OrthoDB" id="2194683at2759"/>
<dbReference type="GO" id="GO:0043022">
    <property type="term" value="F:ribosome binding"/>
    <property type="evidence" value="ECO:0007669"/>
    <property type="project" value="TreeGrafter"/>
</dbReference>
<feature type="compositionally biased region" description="Polar residues" evidence="8">
    <location>
        <begin position="515"/>
        <end position="539"/>
    </location>
</feature>
<proteinExistence type="inferred from homology"/>
<comment type="similarity">
    <text evidence="1">Belongs to the WD repeat EIF2A family.</text>
</comment>
<accession>M1V7Y0</accession>
<dbReference type="AlphaFoldDB" id="M1V7Y0"/>
<keyword evidence="4" id="KW-0853">WD repeat</keyword>
<name>M1V7Y0_CYAM1</name>
<evidence type="ECO:0000256" key="6">
    <source>
        <dbReference type="ARBA" id="ARBA00022845"/>
    </source>
</evidence>
<dbReference type="GO" id="GO:0003743">
    <property type="term" value="F:translation initiation factor activity"/>
    <property type="evidence" value="ECO:0007669"/>
    <property type="project" value="UniProtKB-KW"/>
</dbReference>
<evidence type="ECO:0000256" key="8">
    <source>
        <dbReference type="SAM" id="MobiDB-lite"/>
    </source>
</evidence>
<dbReference type="GeneID" id="16997759"/>
<dbReference type="InterPro" id="IPR011387">
    <property type="entry name" value="TIF2A"/>
</dbReference>
<keyword evidence="11" id="KW-1185">Reference proteome</keyword>
<dbReference type="GO" id="GO:0006417">
    <property type="term" value="P:regulation of translation"/>
    <property type="evidence" value="ECO:0007669"/>
    <property type="project" value="UniProtKB-KW"/>
</dbReference>
<dbReference type="Pfam" id="PF08662">
    <property type="entry name" value="eIF2A"/>
    <property type="match status" value="1"/>
</dbReference>
<feature type="region of interest" description="Disordered" evidence="8">
    <location>
        <begin position="566"/>
        <end position="604"/>
    </location>
</feature>
<reference evidence="10 11" key="1">
    <citation type="journal article" date="2004" name="Nature">
        <title>Genome sequence of the ultrasmall unicellular red alga Cyanidioschyzon merolae 10D.</title>
        <authorList>
            <person name="Matsuzaki M."/>
            <person name="Misumi O."/>
            <person name="Shin-i T."/>
            <person name="Maruyama S."/>
            <person name="Takahara M."/>
            <person name="Miyagishima S."/>
            <person name="Mori T."/>
            <person name="Nishida K."/>
            <person name="Yagisawa F."/>
            <person name="Nishida K."/>
            <person name="Yoshida Y."/>
            <person name="Nishimura Y."/>
            <person name="Nakao S."/>
            <person name="Kobayashi T."/>
            <person name="Momoyama Y."/>
            <person name="Higashiyama T."/>
            <person name="Minoda A."/>
            <person name="Sano M."/>
            <person name="Nomoto H."/>
            <person name="Oishi K."/>
            <person name="Hayashi H."/>
            <person name="Ohta F."/>
            <person name="Nishizaka S."/>
            <person name="Haga S."/>
            <person name="Miura S."/>
            <person name="Morishita T."/>
            <person name="Kabeya Y."/>
            <person name="Terasawa K."/>
            <person name="Suzuki Y."/>
            <person name="Ishii Y."/>
            <person name="Asakawa S."/>
            <person name="Takano H."/>
            <person name="Ohta N."/>
            <person name="Kuroiwa H."/>
            <person name="Tanaka K."/>
            <person name="Shimizu N."/>
            <person name="Sugano S."/>
            <person name="Sato N."/>
            <person name="Nozaki H."/>
            <person name="Ogasawara N."/>
            <person name="Kohara Y."/>
            <person name="Kuroiwa T."/>
        </authorList>
    </citation>
    <scope>NUCLEOTIDE SEQUENCE [LARGE SCALE GENOMIC DNA]</scope>
    <source>
        <strain evidence="10 11">10D</strain>
    </source>
</reference>
<dbReference type="Gene3D" id="2.130.10.10">
    <property type="entry name" value="YVTN repeat-like/Quinoprotein amine dehydrogenase"/>
    <property type="match status" value="2"/>
</dbReference>
<evidence type="ECO:0000256" key="1">
    <source>
        <dbReference type="ARBA" id="ARBA00009573"/>
    </source>
</evidence>
<evidence type="ECO:0000256" key="3">
    <source>
        <dbReference type="ARBA" id="ARBA00022540"/>
    </source>
</evidence>
<reference evidence="10 11" key="2">
    <citation type="journal article" date="2007" name="BMC Biol.">
        <title>A 100%-complete sequence reveals unusually simple genomic features in the hot-spring red alga Cyanidioschyzon merolae.</title>
        <authorList>
            <person name="Nozaki H."/>
            <person name="Takano H."/>
            <person name="Misumi O."/>
            <person name="Terasawa K."/>
            <person name="Matsuzaki M."/>
            <person name="Maruyama S."/>
            <person name="Nishida K."/>
            <person name="Yagisawa F."/>
            <person name="Yoshida Y."/>
            <person name="Fujiwara T."/>
            <person name="Takio S."/>
            <person name="Tamura K."/>
            <person name="Chung S.J."/>
            <person name="Nakamura S."/>
            <person name="Kuroiwa H."/>
            <person name="Tanaka K."/>
            <person name="Sato N."/>
            <person name="Kuroiwa T."/>
        </authorList>
    </citation>
    <scope>NUCLEOTIDE SEQUENCE [LARGE SCALE GENOMIC DNA]</scope>
    <source>
        <strain evidence="10 11">10D</strain>
    </source>
</reference>
<dbReference type="InterPro" id="IPR015943">
    <property type="entry name" value="WD40/YVTN_repeat-like_dom_sf"/>
</dbReference>
<dbReference type="EMBL" id="AP006502">
    <property type="protein sequence ID" value="BAM83495.1"/>
    <property type="molecule type" value="Genomic_DNA"/>
</dbReference>
<dbReference type="GO" id="GO:0022627">
    <property type="term" value="C:cytosolic small ribosomal subunit"/>
    <property type="evidence" value="ECO:0007669"/>
    <property type="project" value="TreeGrafter"/>
</dbReference>
<evidence type="ECO:0000256" key="7">
    <source>
        <dbReference type="ARBA" id="ARBA00022917"/>
    </source>
</evidence>